<dbReference type="GO" id="GO:0016705">
    <property type="term" value="F:oxidoreductase activity, acting on paired donors, with incorporation or reduction of molecular oxygen"/>
    <property type="evidence" value="ECO:0007669"/>
    <property type="project" value="InterPro"/>
</dbReference>
<dbReference type="SUPFAM" id="SSF48264">
    <property type="entry name" value="Cytochrome P450"/>
    <property type="match status" value="1"/>
</dbReference>
<dbReference type="STRING" id="64571.A0A1Y2GFU7"/>
<proteinExistence type="inferred from homology"/>
<dbReference type="InterPro" id="IPR002403">
    <property type="entry name" value="Cyt_P450_E_grp-IV"/>
</dbReference>
<keyword evidence="6" id="KW-0560">Oxidoreductase</keyword>
<keyword evidence="4 5" id="KW-0408">Iron</keyword>
<organism evidence="7 8">
    <name type="scientific">Lobosporangium transversale</name>
    <dbReference type="NCBI Taxonomy" id="64571"/>
    <lineage>
        <taxon>Eukaryota</taxon>
        <taxon>Fungi</taxon>
        <taxon>Fungi incertae sedis</taxon>
        <taxon>Mucoromycota</taxon>
        <taxon>Mortierellomycotina</taxon>
        <taxon>Mortierellomycetes</taxon>
        <taxon>Mortierellales</taxon>
        <taxon>Mortierellaceae</taxon>
        <taxon>Lobosporangium</taxon>
    </lineage>
</organism>
<evidence type="ECO:0000256" key="1">
    <source>
        <dbReference type="ARBA" id="ARBA00001971"/>
    </source>
</evidence>
<dbReference type="OrthoDB" id="1844152at2759"/>
<dbReference type="GO" id="GO:0004497">
    <property type="term" value="F:monooxygenase activity"/>
    <property type="evidence" value="ECO:0007669"/>
    <property type="project" value="UniProtKB-KW"/>
</dbReference>
<comment type="cofactor">
    <cofactor evidence="1 5">
        <name>heme</name>
        <dbReference type="ChEBI" id="CHEBI:30413"/>
    </cofactor>
</comment>
<evidence type="ECO:0000313" key="8">
    <source>
        <dbReference type="Proteomes" id="UP000193648"/>
    </source>
</evidence>
<evidence type="ECO:0000313" key="7">
    <source>
        <dbReference type="EMBL" id="ORZ06388.1"/>
    </source>
</evidence>
<evidence type="ECO:0000256" key="6">
    <source>
        <dbReference type="RuleBase" id="RU000461"/>
    </source>
</evidence>
<keyword evidence="3 5" id="KW-0479">Metal-binding</keyword>
<accession>A0A1Y2GFU7</accession>
<evidence type="ECO:0000256" key="2">
    <source>
        <dbReference type="ARBA" id="ARBA00010617"/>
    </source>
</evidence>
<keyword evidence="8" id="KW-1185">Reference proteome</keyword>
<dbReference type="AlphaFoldDB" id="A0A1Y2GFU7"/>
<dbReference type="PANTHER" id="PTHR46206">
    <property type="entry name" value="CYTOCHROME P450"/>
    <property type="match status" value="1"/>
</dbReference>
<dbReference type="InParanoid" id="A0A1Y2GFU7"/>
<dbReference type="InterPro" id="IPR001128">
    <property type="entry name" value="Cyt_P450"/>
</dbReference>
<dbReference type="GO" id="GO:0005506">
    <property type="term" value="F:iron ion binding"/>
    <property type="evidence" value="ECO:0007669"/>
    <property type="project" value="InterPro"/>
</dbReference>
<dbReference type="Gene3D" id="1.10.630.10">
    <property type="entry name" value="Cytochrome P450"/>
    <property type="match status" value="1"/>
</dbReference>
<dbReference type="Pfam" id="PF00067">
    <property type="entry name" value="p450"/>
    <property type="match status" value="1"/>
</dbReference>
<dbReference type="PRINTS" id="PR00465">
    <property type="entry name" value="EP450IV"/>
</dbReference>
<dbReference type="GeneID" id="33572391"/>
<keyword evidence="6" id="KW-0503">Monooxygenase</keyword>
<dbReference type="InterPro" id="IPR036396">
    <property type="entry name" value="Cyt_P450_sf"/>
</dbReference>
<gene>
    <name evidence="7" type="ORF">BCR41DRAFT_425202</name>
</gene>
<evidence type="ECO:0000256" key="5">
    <source>
        <dbReference type="PIRSR" id="PIRSR602403-1"/>
    </source>
</evidence>
<dbReference type="EMBL" id="MCFF01000046">
    <property type="protein sequence ID" value="ORZ06388.1"/>
    <property type="molecule type" value="Genomic_DNA"/>
</dbReference>
<feature type="binding site" description="axial binding residue" evidence="5">
    <location>
        <position position="489"/>
    </location>
    <ligand>
        <name>heme</name>
        <dbReference type="ChEBI" id="CHEBI:30413"/>
    </ligand>
    <ligandPart>
        <name>Fe</name>
        <dbReference type="ChEBI" id="CHEBI:18248"/>
    </ligandPart>
</feature>
<name>A0A1Y2GFU7_9FUNG</name>
<dbReference type="RefSeq" id="XP_021877551.1">
    <property type="nucleotide sequence ID" value="XM_022030550.1"/>
</dbReference>
<reference evidence="7 8" key="1">
    <citation type="submission" date="2016-07" db="EMBL/GenBank/DDBJ databases">
        <title>Pervasive Adenine N6-methylation of Active Genes in Fungi.</title>
        <authorList>
            <consortium name="DOE Joint Genome Institute"/>
            <person name="Mondo S.J."/>
            <person name="Dannebaum R.O."/>
            <person name="Kuo R.C."/>
            <person name="Labutti K."/>
            <person name="Haridas S."/>
            <person name="Kuo A."/>
            <person name="Salamov A."/>
            <person name="Ahrendt S.R."/>
            <person name="Lipzen A."/>
            <person name="Sullivan W."/>
            <person name="Andreopoulos W.B."/>
            <person name="Clum A."/>
            <person name="Lindquist E."/>
            <person name="Daum C."/>
            <person name="Ramamoorthy G.K."/>
            <person name="Gryganskyi A."/>
            <person name="Culley D."/>
            <person name="Magnuson J.K."/>
            <person name="James T.Y."/>
            <person name="O'Malley M.A."/>
            <person name="Stajich J.E."/>
            <person name="Spatafora J.W."/>
            <person name="Visel A."/>
            <person name="Grigoriev I.V."/>
        </authorList>
    </citation>
    <scope>NUCLEOTIDE SEQUENCE [LARGE SCALE GENOMIC DNA]</scope>
    <source>
        <strain evidence="7 8">NRRL 3116</strain>
    </source>
</reference>
<dbReference type="Proteomes" id="UP000193648">
    <property type="component" value="Unassembled WGS sequence"/>
</dbReference>
<dbReference type="InterPro" id="IPR017972">
    <property type="entry name" value="Cyt_P450_CS"/>
</dbReference>
<dbReference type="CDD" id="cd11041">
    <property type="entry name" value="CYP503A1-like"/>
    <property type="match status" value="1"/>
</dbReference>
<protein>
    <submittedName>
        <fullName evidence="7">Cytochrome P450</fullName>
    </submittedName>
</protein>
<comment type="caution">
    <text evidence="7">The sequence shown here is derived from an EMBL/GenBank/DDBJ whole genome shotgun (WGS) entry which is preliminary data.</text>
</comment>
<dbReference type="GO" id="GO:0020037">
    <property type="term" value="F:heme binding"/>
    <property type="evidence" value="ECO:0007669"/>
    <property type="project" value="InterPro"/>
</dbReference>
<keyword evidence="5 6" id="KW-0349">Heme</keyword>
<evidence type="ECO:0000256" key="3">
    <source>
        <dbReference type="ARBA" id="ARBA00022723"/>
    </source>
</evidence>
<evidence type="ECO:0000256" key="4">
    <source>
        <dbReference type="ARBA" id="ARBA00023004"/>
    </source>
</evidence>
<comment type="similarity">
    <text evidence="2 6">Belongs to the cytochrome P450 family.</text>
</comment>
<sequence>MLGLLSNPMNGMPIEATKAIVPLGIGLASAAFLAMKAVATPKFPNDKRIPMASLRPGDSSHDNEYNEDPNAFIKRCEEECGPFFNVFLHGFPYTVVSNPYISEVYTSGDFSHLDTFEDLTSMMAYFNTIRKSNKHNGLQTPHDIVRNILNPNLPMFTPEIAKLVEENLEQELGRCPVEKGRILVKNPFHLIHELVAKAMAHVFVGPEVAKSRQIVETFMSAAADFGEVIGVHAPTSKWRTLALRLNYKSFHNPLQKHLQVLVDVSTPVVLERRRLEALANETGVEWERPRDILQQLLDNADKYGFVDLEDVCAHILILIVISVHTTADAANSMLYYMAAFPHSMDKLFEEQQQILNDIQAEREHARQECLKKGEPINDHLDPAHDKDLPVAAVKKMVHLDSFIRESFRVRAEPLSMITNRRARRDSTFSNGYKISKGASFIINARSGHMGPEAGEDATEFRPWRFVGKAKTAIKVGPDYLPFGMGGHACPGRFMAIMELKVIGALIVTKFSKVEMQDPSKTKMALHSRLGEPIPSGLKFFIRE</sequence>
<dbReference type="PROSITE" id="PS00086">
    <property type="entry name" value="CYTOCHROME_P450"/>
    <property type="match status" value="1"/>
</dbReference>